<organism evidence="8 9">
    <name type="scientific">Streptomyces turgidiscabies (strain Car8)</name>
    <dbReference type="NCBI Taxonomy" id="698760"/>
    <lineage>
        <taxon>Bacteria</taxon>
        <taxon>Bacillati</taxon>
        <taxon>Actinomycetota</taxon>
        <taxon>Actinomycetes</taxon>
        <taxon>Kitasatosporales</taxon>
        <taxon>Streptomycetaceae</taxon>
        <taxon>Streptomyces</taxon>
    </lineage>
</organism>
<dbReference type="GO" id="GO:0003677">
    <property type="term" value="F:DNA binding"/>
    <property type="evidence" value="ECO:0007669"/>
    <property type="project" value="UniProtKB-KW"/>
</dbReference>
<feature type="domain" description="RNA polymerase sigma-70 region 2" evidence="6">
    <location>
        <begin position="34"/>
        <end position="103"/>
    </location>
</feature>
<proteinExistence type="inferred from homology"/>
<evidence type="ECO:0000259" key="7">
    <source>
        <dbReference type="Pfam" id="PF04545"/>
    </source>
</evidence>
<dbReference type="EMBL" id="AEJB01000382">
    <property type="protein sequence ID" value="ELP65428.1"/>
    <property type="molecule type" value="Genomic_DNA"/>
</dbReference>
<sequence>MSAQANAKISATGGLTAALVAKAGAGDRDAFATLYNEHRVPVYRFLRTRGCDEQLAEDLTQDTFVRALGRIGTFAERPNSGGFGGWLYTIARNLHTDHCRASRTKCEVAVAEIFETDERCDSAESSALRLLDAAEAAATVRAAMGSLPGAHQECLRLRFLEELPLKDAATRLDRTTGAVKTLTDRAKIGMRASVRRALAAEAVAA</sequence>
<dbReference type="GO" id="GO:0016987">
    <property type="term" value="F:sigma factor activity"/>
    <property type="evidence" value="ECO:0007669"/>
    <property type="project" value="UniProtKB-KW"/>
</dbReference>
<dbReference type="GO" id="GO:0006352">
    <property type="term" value="P:DNA-templated transcription initiation"/>
    <property type="evidence" value="ECO:0007669"/>
    <property type="project" value="InterPro"/>
</dbReference>
<accession>L7F187</accession>
<keyword evidence="5" id="KW-0804">Transcription</keyword>
<comment type="similarity">
    <text evidence="1">Belongs to the sigma-70 factor family. ECF subfamily.</text>
</comment>
<dbReference type="Pfam" id="PF04545">
    <property type="entry name" value="Sigma70_r4"/>
    <property type="match status" value="1"/>
</dbReference>
<evidence type="ECO:0000259" key="6">
    <source>
        <dbReference type="Pfam" id="PF04542"/>
    </source>
</evidence>
<dbReference type="NCBIfam" id="TIGR02937">
    <property type="entry name" value="sigma70-ECF"/>
    <property type="match status" value="1"/>
</dbReference>
<dbReference type="PATRIC" id="fig|698760.3.peg.5752"/>
<keyword evidence="2" id="KW-0805">Transcription regulation</keyword>
<dbReference type="InterPro" id="IPR036388">
    <property type="entry name" value="WH-like_DNA-bd_sf"/>
</dbReference>
<dbReference type="InterPro" id="IPR014284">
    <property type="entry name" value="RNA_pol_sigma-70_dom"/>
</dbReference>
<protein>
    <submittedName>
        <fullName evidence="8">Sigma-70 region 2</fullName>
    </submittedName>
</protein>
<dbReference type="InterPro" id="IPR007630">
    <property type="entry name" value="RNA_pol_sigma70_r4"/>
</dbReference>
<comment type="caution">
    <text evidence="8">The sequence shown here is derived from an EMBL/GenBank/DDBJ whole genome shotgun (WGS) entry which is preliminary data.</text>
</comment>
<evidence type="ECO:0000256" key="2">
    <source>
        <dbReference type="ARBA" id="ARBA00023015"/>
    </source>
</evidence>
<dbReference type="InterPro" id="IPR039425">
    <property type="entry name" value="RNA_pol_sigma-70-like"/>
</dbReference>
<dbReference type="AlphaFoldDB" id="L7F187"/>
<evidence type="ECO:0000313" key="8">
    <source>
        <dbReference type="EMBL" id="ELP65428.1"/>
    </source>
</evidence>
<dbReference type="PANTHER" id="PTHR43133">
    <property type="entry name" value="RNA POLYMERASE ECF-TYPE SIGMA FACTO"/>
    <property type="match status" value="1"/>
</dbReference>
<dbReference type="SUPFAM" id="SSF88946">
    <property type="entry name" value="Sigma2 domain of RNA polymerase sigma factors"/>
    <property type="match status" value="1"/>
</dbReference>
<dbReference type="InterPro" id="IPR013324">
    <property type="entry name" value="RNA_pol_sigma_r3/r4-like"/>
</dbReference>
<dbReference type="InterPro" id="IPR013325">
    <property type="entry name" value="RNA_pol_sigma_r2"/>
</dbReference>
<evidence type="ECO:0000256" key="3">
    <source>
        <dbReference type="ARBA" id="ARBA00023082"/>
    </source>
</evidence>
<evidence type="ECO:0000256" key="1">
    <source>
        <dbReference type="ARBA" id="ARBA00010641"/>
    </source>
</evidence>
<name>L7F187_STRT8</name>
<evidence type="ECO:0000256" key="4">
    <source>
        <dbReference type="ARBA" id="ARBA00023125"/>
    </source>
</evidence>
<dbReference type="Gene3D" id="1.10.10.10">
    <property type="entry name" value="Winged helix-like DNA-binding domain superfamily/Winged helix DNA-binding domain"/>
    <property type="match status" value="1"/>
</dbReference>
<evidence type="ECO:0000313" key="9">
    <source>
        <dbReference type="Proteomes" id="UP000010931"/>
    </source>
</evidence>
<keyword evidence="3" id="KW-0731">Sigma factor</keyword>
<dbReference type="GeneID" id="97399397"/>
<dbReference type="Pfam" id="PF04542">
    <property type="entry name" value="Sigma70_r2"/>
    <property type="match status" value="1"/>
</dbReference>
<dbReference type="InterPro" id="IPR007627">
    <property type="entry name" value="RNA_pol_sigma70_r2"/>
</dbReference>
<reference evidence="8 9" key="1">
    <citation type="journal article" date="2011" name="Plasmid">
        <title>Streptomyces turgidiscabies Car8 contains a modular pathogenicity island that shares virulence genes with other actinobacterial plant pathogens.</title>
        <authorList>
            <person name="Huguet-Tapia J.C."/>
            <person name="Badger J.H."/>
            <person name="Loria R."/>
            <person name="Pettis G.S."/>
        </authorList>
    </citation>
    <scope>NUCLEOTIDE SEQUENCE [LARGE SCALE GENOMIC DNA]</scope>
    <source>
        <strain evidence="8 9">Car8</strain>
    </source>
</reference>
<dbReference type="SUPFAM" id="SSF88659">
    <property type="entry name" value="Sigma3 and sigma4 domains of RNA polymerase sigma factors"/>
    <property type="match status" value="1"/>
</dbReference>
<dbReference type="Proteomes" id="UP000010931">
    <property type="component" value="Unassembled WGS sequence"/>
</dbReference>
<dbReference type="PANTHER" id="PTHR43133:SF57">
    <property type="entry name" value="RNA POLYMERASE SIGMA-70 FACTOR"/>
    <property type="match status" value="1"/>
</dbReference>
<keyword evidence="4" id="KW-0238">DNA-binding</keyword>
<feature type="domain" description="RNA polymerase sigma-70 region 4" evidence="7">
    <location>
        <begin position="143"/>
        <end position="186"/>
    </location>
</feature>
<dbReference type="Gene3D" id="1.10.1740.10">
    <property type="match status" value="1"/>
</dbReference>
<keyword evidence="9" id="KW-1185">Reference proteome</keyword>
<evidence type="ECO:0000256" key="5">
    <source>
        <dbReference type="ARBA" id="ARBA00023163"/>
    </source>
</evidence>
<dbReference type="RefSeq" id="WP_006379505.1">
    <property type="nucleotide sequence ID" value="NZ_AEJB01000382.1"/>
</dbReference>
<gene>
    <name evidence="8" type="ORF">STRTUCAR8_05538</name>
</gene>